<feature type="domain" description="Pyruvate/ketoisovalerate oxidoreductase catalytic" evidence="2">
    <location>
        <begin position="13"/>
        <end position="189"/>
    </location>
</feature>
<dbReference type="GeneID" id="85732656"/>
<dbReference type="EMBL" id="CP137642">
    <property type="protein sequence ID" value="WOX56840.1"/>
    <property type="molecule type" value="Genomic_DNA"/>
</dbReference>
<dbReference type="Proteomes" id="UP001305652">
    <property type="component" value="Chromosome"/>
</dbReference>
<keyword evidence="1" id="KW-0560">Oxidoreductase</keyword>
<dbReference type="KEGG" id="mrc:R6Y96_05825"/>
<accession>A0AAX4FSI1</accession>
<proteinExistence type="predicted"/>
<organism evidence="3 4">
    <name type="scientific">Methanoculleus receptaculi</name>
    <dbReference type="NCBI Taxonomy" id="394967"/>
    <lineage>
        <taxon>Archaea</taxon>
        <taxon>Methanobacteriati</taxon>
        <taxon>Methanobacteriota</taxon>
        <taxon>Stenosarchaea group</taxon>
        <taxon>Methanomicrobia</taxon>
        <taxon>Methanomicrobiales</taxon>
        <taxon>Methanomicrobiaceae</taxon>
        <taxon>Methanoculleus</taxon>
    </lineage>
</organism>
<name>A0AAX4FSI1_9EURY</name>
<evidence type="ECO:0000259" key="2">
    <source>
        <dbReference type="Pfam" id="PF01558"/>
    </source>
</evidence>
<evidence type="ECO:0000256" key="1">
    <source>
        <dbReference type="ARBA" id="ARBA00023002"/>
    </source>
</evidence>
<evidence type="ECO:0000313" key="4">
    <source>
        <dbReference type="Proteomes" id="UP001305652"/>
    </source>
</evidence>
<dbReference type="GO" id="GO:0016903">
    <property type="term" value="F:oxidoreductase activity, acting on the aldehyde or oxo group of donors"/>
    <property type="evidence" value="ECO:0007669"/>
    <property type="project" value="InterPro"/>
</dbReference>
<dbReference type="Gene3D" id="3.40.920.10">
    <property type="entry name" value="Pyruvate-ferredoxin oxidoreductase, PFOR, domain III"/>
    <property type="match status" value="1"/>
</dbReference>
<dbReference type="InterPro" id="IPR019752">
    <property type="entry name" value="Pyrv/ketoisovalerate_OxRed_cat"/>
</dbReference>
<protein>
    <submittedName>
        <fullName evidence="3">Indolepyruvate oxidoreductase subunit beta</fullName>
    </submittedName>
</protein>
<dbReference type="InterPro" id="IPR002869">
    <property type="entry name" value="Pyrv_flavodox_OxRed_cen"/>
</dbReference>
<dbReference type="PANTHER" id="PTHR43854">
    <property type="entry name" value="INDOLEPYRUVATE OXIDOREDUCTASE SUBUNIT IORB"/>
    <property type="match status" value="1"/>
</dbReference>
<dbReference type="AlphaFoldDB" id="A0AAX4FSI1"/>
<keyword evidence="4" id="KW-1185">Reference proteome</keyword>
<evidence type="ECO:0000313" key="3">
    <source>
        <dbReference type="EMBL" id="WOX56840.1"/>
    </source>
</evidence>
<dbReference type="PANTHER" id="PTHR43854:SF1">
    <property type="entry name" value="INDOLEPYRUVATE OXIDOREDUCTASE SUBUNIT IORB"/>
    <property type="match status" value="1"/>
</dbReference>
<reference evidence="3 4" key="1">
    <citation type="submission" date="2023-10" db="EMBL/GenBank/DDBJ databases">
        <title>The complete genome sequence of Methanoculleus receptaculi DSM 18860.</title>
        <authorList>
            <person name="Lai S.-J."/>
            <person name="You Y.-T."/>
            <person name="Chen S.-C."/>
        </authorList>
    </citation>
    <scope>NUCLEOTIDE SEQUENCE [LARGE SCALE GENOMIC DNA]</scope>
    <source>
        <strain evidence="3 4">DSM 18860</strain>
    </source>
</reference>
<dbReference type="SUPFAM" id="SSF53323">
    <property type="entry name" value="Pyruvate-ferredoxin oxidoreductase, PFOR, domain III"/>
    <property type="match status" value="1"/>
</dbReference>
<dbReference type="InterPro" id="IPR052198">
    <property type="entry name" value="IorB_Oxidoreductase"/>
</dbReference>
<gene>
    <name evidence="3" type="ORF">R6Y96_05825</name>
</gene>
<dbReference type="RefSeq" id="WP_318620273.1">
    <property type="nucleotide sequence ID" value="NZ_CP137642.1"/>
</dbReference>
<sequence>MRPSFDILIVGIGGQGTVLASNVIGEACIIENRSVRSAETHGMAQRGGSVESHVRIDGRYGSLIVPGTADLLIAFDLLEALRYRHYLSASGRLIVNRHLVVPTPVYQQGMDAPDEESILNTLANLDLTCIDAAELAEEAGNILSQNIVMLGAASAEIPLRPESLEEAVRRCVPPKTVDVNTTAFRLGRERGAGS</sequence>
<dbReference type="Pfam" id="PF01558">
    <property type="entry name" value="POR"/>
    <property type="match status" value="1"/>
</dbReference>